<reference evidence="3 4" key="1">
    <citation type="submission" date="2024-09" db="EMBL/GenBank/DDBJ databases">
        <authorList>
            <person name="Lee S.D."/>
        </authorList>
    </citation>
    <scope>NUCLEOTIDE SEQUENCE [LARGE SCALE GENOMIC DNA]</scope>
    <source>
        <strain evidence="3 4">N1-5</strain>
    </source>
</reference>
<evidence type="ECO:0000313" key="4">
    <source>
        <dbReference type="Proteomes" id="UP001592528"/>
    </source>
</evidence>
<name>A0ABV6UN39_9ACTN</name>
<proteinExistence type="predicted"/>
<feature type="region of interest" description="Disordered" evidence="1">
    <location>
        <begin position="97"/>
        <end position="120"/>
    </location>
</feature>
<dbReference type="EMBL" id="JBHEZZ010000008">
    <property type="protein sequence ID" value="MFC1402878.1"/>
    <property type="molecule type" value="Genomic_DNA"/>
</dbReference>
<feature type="domain" description="SseB protein N-terminal" evidence="2">
    <location>
        <begin position="19"/>
        <end position="90"/>
    </location>
</feature>
<dbReference type="RefSeq" id="WP_051725595.1">
    <property type="nucleotide sequence ID" value="NZ_JBHEZZ010000008.1"/>
</dbReference>
<accession>A0ABV6UN39</accession>
<evidence type="ECO:0000256" key="1">
    <source>
        <dbReference type="SAM" id="MobiDB-lite"/>
    </source>
</evidence>
<dbReference type="InterPro" id="IPR049975">
    <property type="entry name" value="SAV_915-like_dom"/>
</dbReference>
<comment type="caution">
    <text evidence="3">The sequence shown here is derived from an EMBL/GenBank/DDBJ whole genome shotgun (WGS) entry which is preliminary data.</text>
</comment>
<dbReference type="InterPro" id="IPR009839">
    <property type="entry name" value="SseB_N"/>
</dbReference>
<sequence length="120" mass="13041">MSEDHTHPEAELEPEPGHHLLFAPVRDTACGMALRLFRERDGSRCAVAFSTEQRLRAVLGSAQRCVPLSEPALREMTGPIGVTRLVVDPNLVAPPVRELPAASPVRTAPRPPAALPQLLR</sequence>
<protein>
    <submittedName>
        <fullName evidence="3">SAV_915 family protein</fullName>
    </submittedName>
</protein>
<organism evidence="3 4">
    <name type="scientific">Streptacidiphilus cavernicola</name>
    <dbReference type="NCBI Taxonomy" id="3342716"/>
    <lineage>
        <taxon>Bacteria</taxon>
        <taxon>Bacillati</taxon>
        <taxon>Actinomycetota</taxon>
        <taxon>Actinomycetes</taxon>
        <taxon>Kitasatosporales</taxon>
        <taxon>Streptomycetaceae</taxon>
        <taxon>Streptacidiphilus</taxon>
    </lineage>
</organism>
<gene>
    <name evidence="3" type="ORF">ACEZDJ_16435</name>
</gene>
<keyword evidence="4" id="KW-1185">Reference proteome</keyword>
<dbReference type="NCBIfam" id="NF042914">
    <property type="entry name" value="SAV915_dom"/>
    <property type="match status" value="1"/>
</dbReference>
<evidence type="ECO:0000313" key="3">
    <source>
        <dbReference type="EMBL" id="MFC1402878.1"/>
    </source>
</evidence>
<evidence type="ECO:0000259" key="2">
    <source>
        <dbReference type="Pfam" id="PF07179"/>
    </source>
</evidence>
<dbReference type="Proteomes" id="UP001592528">
    <property type="component" value="Unassembled WGS sequence"/>
</dbReference>
<dbReference type="Pfam" id="PF07179">
    <property type="entry name" value="SseB"/>
    <property type="match status" value="1"/>
</dbReference>